<dbReference type="InterPro" id="IPR050408">
    <property type="entry name" value="HGPRT"/>
</dbReference>
<accession>A0A2W5GR19</accession>
<dbReference type="EMBL" id="QFOI01000316">
    <property type="protein sequence ID" value="PZP44459.1"/>
    <property type="molecule type" value="Genomic_DNA"/>
</dbReference>
<dbReference type="GO" id="GO:0046100">
    <property type="term" value="P:hypoxanthine metabolic process"/>
    <property type="evidence" value="ECO:0007669"/>
    <property type="project" value="TreeGrafter"/>
</dbReference>
<dbReference type="GO" id="GO:0000287">
    <property type="term" value="F:magnesium ion binding"/>
    <property type="evidence" value="ECO:0007669"/>
    <property type="project" value="TreeGrafter"/>
</dbReference>
<dbReference type="SUPFAM" id="SSF53271">
    <property type="entry name" value="PRTase-like"/>
    <property type="match status" value="1"/>
</dbReference>
<evidence type="ECO:0000313" key="4">
    <source>
        <dbReference type="EMBL" id="PZP44459.1"/>
    </source>
</evidence>
<proteinExistence type="predicted"/>
<name>A0A2W5GR19_9SPHI</name>
<protein>
    <submittedName>
        <fullName evidence="4">Hypoxanthine phosphoribosyltransferase</fullName>
    </submittedName>
</protein>
<dbReference type="Proteomes" id="UP000249645">
    <property type="component" value="Unassembled WGS sequence"/>
</dbReference>
<organism evidence="4 5">
    <name type="scientific">Pseudopedobacter saltans</name>
    <dbReference type="NCBI Taxonomy" id="151895"/>
    <lineage>
        <taxon>Bacteria</taxon>
        <taxon>Pseudomonadati</taxon>
        <taxon>Bacteroidota</taxon>
        <taxon>Sphingobacteriia</taxon>
        <taxon>Sphingobacteriales</taxon>
        <taxon>Sphingobacteriaceae</taxon>
        <taxon>Pseudopedobacter</taxon>
    </lineage>
</organism>
<evidence type="ECO:0000313" key="5">
    <source>
        <dbReference type="Proteomes" id="UP000249645"/>
    </source>
</evidence>
<dbReference type="Gene3D" id="3.40.50.2020">
    <property type="match status" value="1"/>
</dbReference>
<feature type="non-terminal residue" evidence="4">
    <location>
        <position position="122"/>
    </location>
</feature>
<evidence type="ECO:0000259" key="3">
    <source>
        <dbReference type="Pfam" id="PF00156"/>
    </source>
</evidence>
<dbReference type="GO" id="GO:0005829">
    <property type="term" value="C:cytosol"/>
    <property type="evidence" value="ECO:0007669"/>
    <property type="project" value="TreeGrafter"/>
</dbReference>
<dbReference type="GO" id="GO:0032264">
    <property type="term" value="P:IMP salvage"/>
    <property type="evidence" value="ECO:0007669"/>
    <property type="project" value="TreeGrafter"/>
</dbReference>
<dbReference type="Pfam" id="PF00156">
    <property type="entry name" value="Pribosyltran"/>
    <property type="match status" value="1"/>
</dbReference>
<dbReference type="InterPro" id="IPR029057">
    <property type="entry name" value="PRTase-like"/>
</dbReference>
<dbReference type="GO" id="GO:0004422">
    <property type="term" value="F:hypoxanthine phosphoribosyltransferase activity"/>
    <property type="evidence" value="ECO:0007669"/>
    <property type="project" value="TreeGrafter"/>
</dbReference>
<reference evidence="4 5" key="1">
    <citation type="submission" date="2017-11" db="EMBL/GenBank/DDBJ databases">
        <title>Infants hospitalized years apart are colonized by the same room-sourced microbial strains.</title>
        <authorList>
            <person name="Brooks B."/>
            <person name="Olm M.R."/>
            <person name="Firek B.A."/>
            <person name="Baker R."/>
            <person name="Thomas B.C."/>
            <person name="Morowitz M.J."/>
            <person name="Banfield J.F."/>
        </authorList>
    </citation>
    <scope>NUCLEOTIDE SEQUENCE [LARGE SCALE GENOMIC DNA]</scope>
    <source>
        <strain evidence="4">S2_009_000_R2_76</strain>
    </source>
</reference>
<keyword evidence="4" id="KW-0328">Glycosyltransferase</keyword>
<comment type="catalytic activity">
    <reaction evidence="2">
        <text>IMP + diphosphate = hypoxanthine + 5-phospho-alpha-D-ribose 1-diphosphate</text>
        <dbReference type="Rhea" id="RHEA:17973"/>
        <dbReference type="ChEBI" id="CHEBI:17368"/>
        <dbReference type="ChEBI" id="CHEBI:33019"/>
        <dbReference type="ChEBI" id="CHEBI:58017"/>
        <dbReference type="ChEBI" id="CHEBI:58053"/>
        <dbReference type="EC" id="2.4.2.8"/>
    </reaction>
    <physiologicalReaction direction="right-to-left" evidence="2">
        <dbReference type="Rhea" id="RHEA:17975"/>
    </physiologicalReaction>
</comment>
<gene>
    <name evidence="4" type="ORF">DI598_14515</name>
</gene>
<dbReference type="AlphaFoldDB" id="A0A2W5GR19"/>
<dbReference type="PANTHER" id="PTHR43340">
    <property type="entry name" value="HYPOXANTHINE-GUANINE PHOSPHORIBOSYLTRANSFERASE"/>
    <property type="match status" value="1"/>
</dbReference>
<dbReference type="GO" id="GO:0006178">
    <property type="term" value="P:guanine salvage"/>
    <property type="evidence" value="ECO:0007669"/>
    <property type="project" value="TreeGrafter"/>
</dbReference>
<comment type="caution">
    <text evidence="4">The sequence shown here is derived from an EMBL/GenBank/DDBJ whole genome shotgun (WGS) entry which is preliminary data.</text>
</comment>
<dbReference type="CDD" id="cd06223">
    <property type="entry name" value="PRTases_typeI"/>
    <property type="match status" value="1"/>
</dbReference>
<comment type="catalytic activity">
    <reaction evidence="1">
        <text>GMP + diphosphate = guanine + 5-phospho-alpha-D-ribose 1-diphosphate</text>
        <dbReference type="Rhea" id="RHEA:25424"/>
        <dbReference type="ChEBI" id="CHEBI:16235"/>
        <dbReference type="ChEBI" id="CHEBI:33019"/>
        <dbReference type="ChEBI" id="CHEBI:58017"/>
        <dbReference type="ChEBI" id="CHEBI:58115"/>
        <dbReference type="EC" id="2.4.2.8"/>
    </reaction>
    <physiologicalReaction direction="right-to-left" evidence="1">
        <dbReference type="Rhea" id="RHEA:25426"/>
    </physiologicalReaction>
</comment>
<dbReference type="GO" id="GO:0032263">
    <property type="term" value="P:GMP salvage"/>
    <property type="evidence" value="ECO:0007669"/>
    <property type="project" value="TreeGrafter"/>
</dbReference>
<evidence type="ECO:0000256" key="1">
    <source>
        <dbReference type="ARBA" id="ARBA00048811"/>
    </source>
</evidence>
<dbReference type="PANTHER" id="PTHR43340:SF1">
    <property type="entry name" value="HYPOXANTHINE PHOSPHORIBOSYLTRANSFERASE"/>
    <property type="match status" value="1"/>
</dbReference>
<sequence>MSTIQILDKSFVPYISSEKIQNRIVEIAKELDEKFAGKKPVFLAILNGSFMFVSDLFKNITIEAEISFVKLISYQGTSSTGTVKKALGLETDLHERHVIIVEDIVDTGNTMASFIPDLEKSG</sequence>
<dbReference type="InterPro" id="IPR000836">
    <property type="entry name" value="PRTase_dom"/>
</dbReference>
<evidence type="ECO:0000256" key="2">
    <source>
        <dbReference type="ARBA" id="ARBA00049402"/>
    </source>
</evidence>
<feature type="domain" description="Phosphoribosyltransferase" evidence="3">
    <location>
        <begin position="19"/>
        <end position="120"/>
    </location>
</feature>
<keyword evidence="4" id="KW-0808">Transferase</keyword>